<dbReference type="GO" id="GO:0006869">
    <property type="term" value="P:lipid transport"/>
    <property type="evidence" value="ECO:0007669"/>
    <property type="project" value="InterPro"/>
</dbReference>
<keyword evidence="4" id="KW-1185">Reference proteome</keyword>
<dbReference type="Ensembl" id="ENSORLT00000045518.1">
    <property type="protein sequence ID" value="ENSORLP00000039142.1"/>
    <property type="gene ID" value="ENSORLG00000023617.1"/>
</dbReference>
<dbReference type="AlphaFoldDB" id="A0A3B3I518"/>
<evidence type="ECO:0000256" key="2">
    <source>
        <dbReference type="SAM" id="Phobius"/>
    </source>
</evidence>
<dbReference type="Proteomes" id="UP000001038">
    <property type="component" value="Chromosome 1"/>
</dbReference>
<reference evidence="3" key="3">
    <citation type="submission" date="2025-09" db="UniProtKB">
        <authorList>
            <consortium name="Ensembl"/>
        </authorList>
    </citation>
    <scope>IDENTIFICATION</scope>
    <source>
        <strain evidence="3">Hd-rR</strain>
    </source>
</reference>
<protein>
    <submittedName>
        <fullName evidence="3">Uncharacterized protein</fullName>
    </submittedName>
</protein>
<dbReference type="Gene3D" id="1.20.1170.10">
    <property type="match status" value="1"/>
</dbReference>
<keyword evidence="2" id="KW-0472">Membrane</keyword>
<dbReference type="Bgee" id="ENSORLG00000023617">
    <property type="expression patterns" value="Expressed in animal zygote and 3 other cell types or tissues"/>
</dbReference>
<proteinExistence type="inferred from homology"/>
<comment type="similarity">
    <text evidence="1">Belongs to the apolipoprotein L family.</text>
</comment>
<evidence type="ECO:0000256" key="1">
    <source>
        <dbReference type="ARBA" id="ARBA00010090"/>
    </source>
</evidence>
<dbReference type="GeneTree" id="ENSGT01030000234789"/>
<dbReference type="InParanoid" id="A0A3B3I518"/>
<dbReference type="GO" id="GO:0005576">
    <property type="term" value="C:extracellular region"/>
    <property type="evidence" value="ECO:0007669"/>
    <property type="project" value="InterPro"/>
</dbReference>
<reference evidence="3 4" key="1">
    <citation type="journal article" date="2007" name="Nature">
        <title>The medaka draft genome and insights into vertebrate genome evolution.</title>
        <authorList>
            <person name="Kasahara M."/>
            <person name="Naruse K."/>
            <person name="Sasaki S."/>
            <person name="Nakatani Y."/>
            <person name="Qu W."/>
            <person name="Ahsan B."/>
            <person name="Yamada T."/>
            <person name="Nagayasu Y."/>
            <person name="Doi K."/>
            <person name="Kasai Y."/>
            <person name="Jindo T."/>
            <person name="Kobayashi D."/>
            <person name="Shimada A."/>
            <person name="Toyoda A."/>
            <person name="Kuroki Y."/>
            <person name="Fujiyama A."/>
            <person name="Sasaki T."/>
            <person name="Shimizu A."/>
            <person name="Asakawa S."/>
            <person name="Shimizu N."/>
            <person name="Hashimoto S."/>
            <person name="Yang J."/>
            <person name="Lee Y."/>
            <person name="Matsushima K."/>
            <person name="Sugano S."/>
            <person name="Sakaizumi M."/>
            <person name="Narita T."/>
            <person name="Ohishi K."/>
            <person name="Haga S."/>
            <person name="Ohta F."/>
            <person name="Nomoto H."/>
            <person name="Nogata K."/>
            <person name="Morishita T."/>
            <person name="Endo T."/>
            <person name="Shin-I T."/>
            <person name="Takeda H."/>
            <person name="Morishita S."/>
            <person name="Kohara Y."/>
        </authorList>
    </citation>
    <scope>NUCLEOTIDE SEQUENCE [LARGE SCALE GENOMIC DNA]</scope>
    <source>
        <strain evidence="3 4">Hd-rR</strain>
    </source>
</reference>
<dbReference type="InterPro" id="IPR008405">
    <property type="entry name" value="ApoL"/>
</dbReference>
<dbReference type="GO" id="GO:0042157">
    <property type="term" value="P:lipoprotein metabolic process"/>
    <property type="evidence" value="ECO:0007669"/>
    <property type="project" value="InterPro"/>
</dbReference>
<reference evidence="3" key="2">
    <citation type="submission" date="2025-08" db="UniProtKB">
        <authorList>
            <consortium name="Ensembl"/>
        </authorList>
    </citation>
    <scope>IDENTIFICATION</scope>
    <source>
        <strain evidence="3">Hd-rR</strain>
    </source>
</reference>
<evidence type="ECO:0000313" key="3">
    <source>
        <dbReference type="Ensembl" id="ENSORLP00000039142.1"/>
    </source>
</evidence>
<feature type="transmembrane region" description="Helical" evidence="2">
    <location>
        <begin position="102"/>
        <end position="125"/>
    </location>
</feature>
<keyword evidence="2" id="KW-0812">Transmembrane</keyword>
<accession>A0A3B3I518</accession>
<organism evidence="3 4">
    <name type="scientific">Oryzias latipes</name>
    <name type="common">Japanese rice fish</name>
    <name type="synonym">Japanese killifish</name>
    <dbReference type="NCBI Taxonomy" id="8090"/>
    <lineage>
        <taxon>Eukaryota</taxon>
        <taxon>Metazoa</taxon>
        <taxon>Chordata</taxon>
        <taxon>Craniata</taxon>
        <taxon>Vertebrata</taxon>
        <taxon>Euteleostomi</taxon>
        <taxon>Actinopterygii</taxon>
        <taxon>Neopterygii</taxon>
        <taxon>Teleostei</taxon>
        <taxon>Neoteleostei</taxon>
        <taxon>Acanthomorphata</taxon>
        <taxon>Ovalentaria</taxon>
        <taxon>Atherinomorphae</taxon>
        <taxon>Beloniformes</taxon>
        <taxon>Adrianichthyidae</taxon>
        <taxon>Oryziinae</taxon>
        <taxon>Oryzias</taxon>
    </lineage>
</organism>
<dbReference type="Pfam" id="PF05461">
    <property type="entry name" value="ApoL"/>
    <property type="match status" value="1"/>
</dbReference>
<name>A0A3B3I518_ORYLA</name>
<keyword evidence="2" id="KW-1133">Transmembrane helix</keyword>
<evidence type="ECO:0000313" key="4">
    <source>
        <dbReference type="Proteomes" id="UP000001038"/>
    </source>
</evidence>
<feature type="transmembrane region" description="Helical" evidence="2">
    <location>
        <begin position="71"/>
        <end position="96"/>
    </location>
</feature>
<sequence>DRKWWYDQRWDKGAVILYINYCKPFRIIVALAEYLYEEIQKYNDMMSEHGNSLKEAIDELHSIAVSKGTKIAGITGGATTALGGVAAAAGVILSPFTLGSSLALTAIGVGVAAAGGVTGASAAIANLSSDKKKIQVTLQDFEERYEKILPCLKFINEGMDQLKLYGQSTLSEVKTDSENASKVLRMYTSYTNVMAAGRCTKVSGTIRGFALGMEFYFNQEKDGQKLKKDLRSKFAKKIDKLADDLGEGFNELTEIQKFLNFTQTFKNVQMSTIMTSH</sequence>
<dbReference type="GO" id="GO:0008289">
    <property type="term" value="F:lipid binding"/>
    <property type="evidence" value="ECO:0000318"/>
    <property type="project" value="GO_Central"/>
</dbReference>
<dbReference type="PANTHER" id="PTHR14096:SF59">
    <property type="entry name" value="APOLIPOPROTEIN L, 1 ISOFORM X1"/>
    <property type="match status" value="1"/>
</dbReference>
<dbReference type="PANTHER" id="PTHR14096">
    <property type="entry name" value="APOLIPOPROTEIN L"/>
    <property type="match status" value="1"/>
</dbReference>